<dbReference type="InterPro" id="IPR036226">
    <property type="entry name" value="LipOase_C_sf"/>
</dbReference>
<accession>A0A9W8MZU4</accession>
<evidence type="ECO:0000313" key="7">
    <source>
        <dbReference type="Proteomes" id="UP001148786"/>
    </source>
</evidence>
<dbReference type="GO" id="GO:0043651">
    <property type="term" value="P:linoleic acid metabolic process"/>
    <property type="evidence" value="ECO:0007669"/>
    <property type="project" value="UniProtKB-ARBA"/>
</dbReference>
<evidence type="ECO:0000256" key="2">
    <source>
        <dbReference type="ARBA" id="ARBA00022723"/>
    </source>
</evidence>
<dbReference type="GO" id="GO:0046872">
    <property type="term" value="F:metal ion binding"/>
    <property type="evidence" value="ECO:0007669"/>
    <property type="project" value="UniProtKB-KW"/>
</dbReference>
<keyword evidence="3" id="KW-0223">Dioxygenase</keyword>
<dbReference type="InterPro" id="IPR013819">
    <property type="entry name" value="LipOase_C"/>
</dbReference>
<evidence type="ECO:0000313" key="6">
    <source>
        <dbReference type="EMBL" id="KAJ3515774.1"/>
    </source>
</evidence>
<keyword evidence="7" id="KW-1185">Reference proteome</keyword>
<keyword evidence="2" id="KW-0479">Metal-binding</keyword>
<evidence type="ECO:0000256" key="4">
    <source>
        <dbReference type="ARBA" id="ARBA00023002"/>
    </source>
</evidence>
<organism evidence="6 7">
    <name type="scientific">Agrocybe chaxingu</name>
    <dbReference type="NCBI Taxonomy" id="84603"/>
    <lineage>
        <taxon>Eukaryota</taxon>
        <taxon>Fungi</taxon>
        <taxon>Dikarya</taxon>
        <taxon>Basidiomycota</taxon>
        <taxon>Agaricomycotina</taxon>
        <taxon>Agaricomycetes</taxon>
        <taxon>Agaricomycetidae</taxon>
        <taxon>Agaricales</taxon>
        <taxon>Agaricineae</taxon>
        <taxon>Strophariaceae</taxon>
        <taxon>Agrocybe</taxon>
    </lineage>
</organism>
<evidence type="ECO:0000256" key="1">
    <source>
        <dbReference type="ARBA" id="ARBA00021175"/>
    </source>
</evidence>
<gene>
    <name evidence="6" type="ORF">NLJ89_g1539</name>
</gene>
<keyword evidence="4" id="KW-0560">Oxidoreductase</keyword>
<dbReference type="PROSITE" id="PS51393">
    <property type="entry name" value="LIPOXYGENASE_3"/>
    <property type="match status" value="1"/>
</dbReference>
<evidence type="ECO:0000259" key="5">
    <source>
        <dbReference type="PROSITE" id="PS51393"/>
    </source>
</evidence>
<feature type="domain" description="Lipoxygenase" evidence="5">
    <location>
        <begin position="65"/>
        <end position="662"/>
    </location>
</feature>
<proteinExistence type="predicted"/>
<dbReference type="AlphaFoldDB" id="A0A9W8MZU4"/>
<dbReference type="Gene3D" id="1.20.245.10">
    <property type="entry name" value="Lipoxygenase-1, Domain 5"/>
    <property type="match status" value="1"/>
</dbReference>
<evidence type="ECO:0000256" key="3">
    <source>
        <dbReference type="ARBA" id="ARBA00022964"/>
    </source>
</evidence>
<dbReference type="EMBL" id="JANKHO010000081">
    <property type="protein sequence ID" value="KAJ3515774.1"/>
    <property type="molecule type" value="Genomic_DNA"/>
</dbReference>
<dbReference type="PANTHER" id="PTHR11771">
    <property type="entry name" value="LIPOXYGENASE"/>
    <property type="match status" value="1"/>
</dbReference>
<name>A0A9W8MZU4_9AGAR</name>
<protein>
    <recommendedName>
        <fullName evidence="1">Manganese lipoxygenase</fullName>
    </recommendedName>
</protein>
<dbReference type="Pfam" id="PF00305">
    <property type="entry name" value="Lipoxygenase"/>
    <property type="match status" value="1"/>
</dbReference>
<dbReference type="OrthoDB" id="407298at2759"/>
<sequence length="662" mass="74401">MPILTLSSSRSTALVDVKAPRDLFAGLPYMKKRDLPTDYEGALKYGVDGFNEMRTILDFFFDVADFQPSHGKDEIESLQSEKENLEYKRALYNWENDGGFPPHLHTVPKDDQQSGFQIFKFRRLYNTFRLLYPILPPIDFFKHMAPPPVANMAYLYARNKLLHYASPGTNMYAAENIGLRSDWYTDAVFAHQQFIGVNPCTITTAPEAWIKAFTYAAIHQGNAEAARLILNPKNSFFVQDYSYFRSVAGMGPTDVISSDFGHEKGHETRFGCASVVLFQLLTIGKLHPIAIILDYKGSIETSVTIFNRHLVPMASPDQRLDWPWRYAKMCAQVADWTRHEVGVHLVQAHFLQEAIIVAAQRSLPDSHIVHALLSPHWTTTLSLNALARSSMVPFMVAPIAPFGEQQLIAIARDAYYSYDFVGSYVPEDLKRRGFDISQFDDPVGPYHNYAYGRSILKIWNVLHKFVGSVLTAHYQNSDADIVADPWVAGFCAEMQSAEGGHLTQFPSVKTLAELINVVTMSIHIAAPQHTAINYLQQFYMTFVPNKPSGLFTPLPNSLHELLKFKEADILKALPLHSPTSWLMMAQVPYLLSATVEPKNNIVTYAQDASASANPLIASAGKILSDDIEGLKKVFKEISNQMDDQITKYNVLDPDYMANAIVI</sequence>
<dbReference type="Proteomes" id="UP001148786">
    <property type="component" value="Unassembled WGS sequence"/>
</dbReference>
<dbReference type="Gene3D" id="3.10.450.60">
    <property type="match status" value="1"/>
</dbReference>
<dbReference type="GO" id="GO:0016702">
    <property type="term" value="F:oxidoreductase activity, acting on single donors with incorporation of molecular oxygen, incorporation of two atoms of oxygen"/>
    <property type="evidence" value="ECO:0007669"/>
    <property type="project" value="InterPro"/>
</dbReference>
<dbReference type="SUPFAM" id="SSF48484">
    <property type="entry name" value="Lipoxigenase"/>
    <property type="match status" value="1"/>
</dbReference>
<dbReference type="InterPro" id="IPR000907">
    <property type="entry name" value="LipOase"/>
</dbReference>
<dbReference type="GO" id="GO:0034440">
    <property type="term" value="P:lipid oxidation"/>
    <property type="evidence" value="ECO:0007669"/>
    <property type="project" value="InterPro"/>
</dbReference>
<reference evidence="6" key="1">
    <citation type="submission" date="2022-07" db="EMBL/GenBank/DDBJ databases">
        <title>Genome Sequence of Agrocybe chaxingu.</title>
        <authorList>
            <person name="Buettner E."/>
        </authorList>
    </citation>
    <scope>NUCLEOTIDE SEQUENCE</scope>
    <source>
        <strain evidence="6">MP-N11</strain>
    </source>
</reference>
<comment type="caution">
    <text evidence="6">The sequence shown here is derived from an EMBL/GenBank/DDBJ whole genome shotgun (WGS) entry which is preliminary data.</text>
</comment>